<dbReference type="InterPro" id="IPR036312">
    <property type="entry name" value="Bifun_inhib/LTP/seed_sf"/>
</dbReference>
<evidence type="ECO:0000256" key="2">
    <source>
        <dbReference type="ARBA" id="ARBA00009748"/>
    </source>
</evidence>
<dbReference type="InterPro" id="IPR043325">
    <property type="entry name" value="LTSS"/>
</dbReference>
<feature type="compositionally biased region" description="Low complexity" evidence="9">
    <location>
        <begin position="115"/>
        <end position="144"/>
    </location>
</feature>
<proteinExistence type="inferred from homology"/>
<evidence type="ECO:0000256" key="9">
    <source>
        <dbReference type="SAM" id="MobiDB-lite"/>
    </source>
</evidence>
<feature type="region of interest" description="Disordered" evidence="9">
    <location>
        <begin position="115"/>
        <end position="145"/>
    </location>
</feature>
<evidence type="ECO:0000256" key="5">
    <source>
        <dbReference type="ARBA" id="ARBA00022729"/>
    </source>
</evidence>
<evidence type="ECO:0000256" key="4">
    <source>
        <dbReference type="ARBA" id="ARBA00022622"/>
    </source>
</evidence>
<keyword evidence="3" id="KW-1003">Cell membrane</keyword>
<dbReference type="InterPro" id="IPR016140">
    <property type="entry name" value="Bifunc_inhib/LTP/seed_store"/>
</dbReference>
<comment type="similarity">
    <text evidence="2">Belongs to the plant LTP family.</text>
</comment>
<feature type="domain" description="Bifunctional inhibitor/plant lipid transfer protein/seed storage helical" evidence="11">
    <location>
        <begin position="39"/>
        <end position="110"/>
    </location>
</feature>
<dbReference type="PANTHER" id="PTHR33044">
    <property type="entry name" value="BIFUNCTIONAL INHIBITOR/LIPID-TRANSFER PROTEIN/SEED STORAGE 2S ALBUMIN SUPERFAMILY PROTEIN-RELATED"/>
    <property type="match status" value="1"/>
</dbReference>
<keyword evidence="7" id="KW-0325">Glycoprotein</keyword>
<sequence>MDCTTPLLLLLFFLILFVSRGSSQATGLGLLAGGADTSCLQKLIPCKDYVKSSSPPLSCCDPLKSIISTDTQCLCKTFNDHDSLKSLGITQDDALALAKTCGANVDVSVCNKTGSGSVSNSTATGNTTTTTTTTTTTSPGPASSETKSGAFAIAYRGGALSTASIALWIAFSAIFCSQ</sequence>
<dbReference type="AlphaFoldDB" id="A0AAN7M9A9"/>
<dbReference type="Gene3D" id="1.10.110.10">
    <property type="entry name" value="Plant lipid-transfer and hydrophobic proteins"/>
    <property type="match status" value="1"/>
</dbReference>
<evidence type="ECO:0000313" key="13">
    <source>
        <dbReference type="Proteomes" id="UP001346149"/>
    </source>
</evidence>
<feature type="chain" id="PRO_5042969217" description="Bifunctional inhibitor/plant lipid transfer protein/seed storage helical domain-containing protein" evidence="10">
    <location>
        <begin position="24"/>
        <end position="178"/>
    </location>
</feature>
<comment type="subcellular location">
    <subcellularLocation>
        <location evidence="1">Cell membrane</location>
        <topology evidence="1">Lipid-anchor</topology>
        <topology evidence="1">GPI-anchor</topology>
    </subcellularLocation>
</comment>
<gene>
    <name evidence="12" type="ORF">SAY86_021811</name>
</gene>
<dbReference type="GO" id="GO:0098552">
    <property type="term" value="C:side of membrane"/>
    <property type="evidence" value="ECO:0007669"/>
    <property type="project" value="UniProtKB-KW"/>
</dbReference>
<keyword evidence="13" id="KW-1185">Reference proteome</keyword>
<evidence type="ECO:0000256" key="3">
    <source>
        <dbReference type="ARBA" id="ARBA00022475"/>
    </source>
</evidence>
<organism evidence="12 13">
    <name type="scientific">Trapa natans</name>
    <name type="common">Water chestnut</name>
    <dbReference type="NCBI Taxonomy" id="22666"/>
    <lineage>
        <taxon>Eukaryota</taxon>
        <taxon>Viridiplantae</taxon>
        <taxon>Streptophyta</taxon>
        <taxon>Embryophyta</taxon>
        <taxon>Tracheophyta</taxon>
        <taxon>Spermatophyta</taxon>
        <taxon>Magnoliopsida</taxon>
        <taxon>eudicotyledons</taxon>
        <taxon>Gunneridae</taxon>
        <taxon>Pentapetalae</taxon>
        <taxon>rosids</taxon>
        <taxon>malvids</taxon>
        <taxon>Myrtales</taxon>
        <taxon>Lythraceae</taxon>
        <taxon>Trapa</taxon>
    </lineage>
</organism>
<comment type="caution">
    <text evidence="12">The sequence shown here is derived from an EMBL/GenBank/DDBJ whole genome shotgun (WGS) entry which is preliminary data.</text>
</comment>
<evidence type="ECO:0000256" key="1">
    <source>
        <dbReference type="ARBA" id="ARBA00004609"/>
    </source>
</evidence>
<protein>
    <recommendedName>
        <fullName evidence="11">Bifunctional inhibitor/plant lipid transfer protein/seed storage helical domain-containing protein</fullName>
    </recommendedName>
</protein>
<dbReference type="Pfam" id="PF14368">
    <property type="entry name" value="LTP_2"/>
    <property type="match status" value="1"/>
</dbReference>
<dbReference type="GO" id="GO:0005886">
    <property type="term" value="C:plasma membrane"/>
    <property type="evidence" value="ECO:0007669"/>
    <property type="project" value="UniProtKB-SubCell"/>
</dbReference>
<name>A0AAN7M9A9_TRANT</name>
<evidence type="ECO:0000313" key="12">
    <source>
        <dbReference type="EMBL" id="KAK4801324.1"/>
    </source>
</evidence>
<evidence type="ECO:0000256" key="10">
    <source>
        <dbReference type="SAM" id="SignalP"/>
    </source>
</evidence>
<dbReference type="Proteomes" id="UP001346149">
    <property type="component" value="Unassembled WGS sequence"/>
</dbReference>
<dbReference type="CDD" id="cd00010">
    <property type="entry name" value="AAI_LTSS"/>
    <property type="match status" value="1"/>
</dbReference>
<accession>A0AAN7M9A9</accession>
<feature type="signal peptide" evidence="10">
    <location>
        <begin position="1"/>
        <end position="23"/>
    </location>
</feature>
<keyword evidence="8" id="KW-0449">Lipoprotein</keyword>
<dbReference type="SMART" id="SM00499">
    <property type="entry name" value="AAI"/>
    <property type="match status" value="1"/>
</dbReference>
<evidence type="ECO:0000256" key="6">
    <source>
        <dbReference type="ARBA" id="ARBA00023157"/>
    </source>
</evidence>
<keyword evidence="5 10" id="KW-0732">Signal</keyword>
<dbReference type="SUPFAM" id="SSF47699">
    <property type="entry name" value="Bifunctional inhibitor/lipid-transfer protein/seed storage 2S albumin"/>
    <property type="match status" value="1"/>
</dbReference>
<evidence type="ECO:0000259" key="11">
    <source>
        <dbReference type="SMART" id="SM00499"/>
    </source>
</evidence>
<dbReference type="EMBL" id="JAXQNO010000003">
    <property type="protein sequence ID" value="KAK4801324.1"/>
    <property type="molecule type" value="Genomic_DNA"/>
</dbReference>
<reference evidence="12 13" key="1">
    <citation type="journal article" date="2023" name="Hortic Res">
        <title>Pangenome of water caltrop reveals structural variations and asymmetric subgenome divergence after allopolyploidization.</title>
        <authorList>
            <person name="Zhang X."/>
            <person name="Chen Y."/>
            <person name="Wang L."/>
            <person name="Yuan Y."/>
            <person name="Fang M."/>
            <person name="Shi L."/>
            <person name="Lu R."/>
            <person name="Comes H.P."/>
            <person name="Ma Y."/>
            <person name="Chen Y."/>
            <person name="Huang G."/>
            <person name="Zhou Y."/>
            <person name="Zheng Z."/>
            <person name="Qiu Y."/>
        </authorList>
    </citation>
    <scope>NUCLEOTIDE SEQUENCE [LARGE SCALE GENOMIC DNA]</scope>
    <source>
        <strain evidence="12">F231</strain>
    </source>
</reference>
<keyword evidence="4" id="KW-0472">Membrane</keyword>
<keyword evidence="6" id="KW-1015">Disulfide bond</keyword>
<evidence type="ECO:0000256" key="8">
    <source>
        <dbReference type="ARBA" id="ARBA00023288"/>
    </source>
</evidence>
<keyword evidence="4" id="KW-0336">GPI-anchor</keyword>
<evidence type="ECO:0000256" key="7">
    <source>
        <dbReference type="ARBA" id="ARBA00023180"/>
    </source>
</evidence>